<name>A0A5C4MQ31_9RHOB</name>
<comment type="caution">
    <text evidence="2">The sequence shown here is derived from an EMBL/GenBank/DDBJ whole genome shotgun (WGS) entry which is preliminary data.</text>
</comment>
<dbReference type="PANTHER" id="PTHR11215:SF1">
    <property type="entry name" value="MYG1 EXONUCLEASE"/>
    <property type="match status" value="1"/>
</dbReference>
<evidence type="ECO:0000256" key="1">
    <source>
        <dbReference type="ARBA" id="ARBA00010105"/>
    </source>
</evidence>
<gene>
    <name evidence="2" type="ORF">FHG66_19495</name>
</gene>
<dbReference type="Proteomes" id="UP000305887">
    <property type="component" value="Unassembled WGS sequence"/>
</dbReference>
<dbReference type="EMBL" id="VDFU01000041">
    <property type="protein sequence ID" value="TNC46152.1"/>
    <property type="molecule type" value="Genomic_DNA"/>
</dbReference>
<keyword evidence="3" id="KW-1185">Reference proteome</keyword>
<reference evidence="2 3" key="1">
    <citation type="submission" date="2019-06" db="EMBL/GenBank/DDBJ databases">
        <title>YIM 131921 draft genome.</title>
        <authorList>
            <person name="Jiang L."/>
        </authorList>
    </citation>
    <scope>NUCLEOTIDE SEQUENCE [LARGE SCALE GENOMIC DNA]</scope>
    <source>
        <strain evidence="2 3">YIM 131921</strain>
    </source>
</reference>
<protein>
    <submittedName>
        <fullName evidence="2">MYG1 family protein</fullName>
    </submittedName>
</protein>
<dbReference type="Pfam" id="PF03690">
    <property type="entry name" value="MYG1_exonuc"/>
    <property type="match status" value="1"/>
</dbReference>
<accession>A0A5C4MQ31</accession>
<evidence type="ECO:0000313" key="3">
    <source>
        <dbReference type="Proteomes" id="UP000305887"/>
    </source>
</evidence>
<proteinExistence type="inferred from homology"/>
<dbReference type="AlphaFoldDB" id="A0A5C4MQ31"/>
<evidence type="ECO:0000313" key="2">
    <source>
        <dbReference type="EMBL" id="TNC46152.1"/>
    </source>
</evidence>
<dbReference type="InterPro" id="IPR003226">
    <property type="entry name" value="MYG1_exonuclease"/>
</dbReference>
<dbReference type="PANTHER" id="PTHR11215">
    <property type="entry name" value="METAL DEPENDENT HYDROLASE - RELATED"/>
    <property type="match status" value="1"/>
</dbReference>
<dbReference type="RefSeq" id="WP_139078729.1">
    <property type="nucleotide sequence ID" value="NZ_VDFU01000041.1"/>
</dbReference>
<organism evidence="2 3">
    <name type="scientific">Rubellimicrobium rubrum</name>
    <dbReference type="NCBI Taxonomy" id="2585369"/>
    <lineage>
        <taxon>Bacteria</taxon>
        <taxon>Pseudomonadati</taxon>
        <taxon>Pseudomonadota</taxon>
        <taxon>Alphaproteobacteria</taxon>
        <taxon>Rhodobacterales</taxon>
        <taxon>Roseobacteraceae</taxon>
        <taxon>Rubellimicrobium</taxon>
    </lineage>
</organism>
<comment type="similarity">
    <text evidence="1">Belongs to the MYG1 family.</text>
</comment>
<dbReference type="GO" id="GO:0005737">
    <property type="term" value="C:cytoplasm"/>
    <property type="evidence" value="ECO:0007669"/>
    <property type="project" value="TreeGrafter"/>
</dbReference>
<sequence length="313" mass="34105">MVKIEALITHSGSFHADDLLAYAVLSALHPEARLVRTRDAGVIAKAEGRAIVFDVGFRYVPDQHFYDHHQPDRPRRADGLAYSSFGLVWKHFGRAFIAAAHDDPGLSPDTLDQVHTAVDLGLVRDIDAVDNGELGDGQQALMHPLSLPSLLMAFRPAFDDDRPGRDDAAFLESAAFAGRMLRAQVDSTAASLRSRALVDHAIAHRSHPNWIELPRSMDYLEAILSAGSNDGANDIVFVVAPSRNEWQLNTVNVSRDSFQSRKLLPEAWAGLRGPDLVAATGVADSVFCHAGRFIAIARSRDGAMSLLEQALDT</sequence>
<dbReference type="OrthoDB" id="183622at2"/>